<reference evidence="1 2" key="1">
    <citation type="journal article" date="2018" name="Mol. Plant">
        <title>The genome of Artemisia annua provides insight into the evolution of Asteraceae family and artemisinin biosynthesis.</title>
        <authorList>
            <person name="Shen Q."/>
            <person name="Zhang L."/>
            <person name="Liao Z."/>
            <person name="Wang S."/>
            <person name="Yan T."/>
            <person name="Shi P."/>
            <person name="Liu M."/>
            <person name="Fu X."/>
            <person name="Pan Q."/>
            <person name="Wang Y."/>
            <person name="Lv Z."/>
            <person name="Lu X."/>
            <person name="Zhang F."/>
            <person name="Jiang W."/>
            <person name="Ma Y."/>
            <person name="Chen M."/>
            <person name="Hao X."/>
            <person name="Li L."/>
            <person name="Tang Y."/>
            <person name="Lv G."/>
            <person name="Zhou Y."/>
            <person name="Sun X."/>
            <person name="Brodelius P.E."/>
            <person name="Rose J.K.C."/>
            <person name="Tang K."/>
        </authorList>
    </citation>
    <scope>NUCLEOTIDE SEQUENCE [LARGE SCALE GENOMIC DNA]</scope>
    <source>
        <strain evidence="2">cv. Huhao1</strain>
        <tissue evidence="1">Leaf</tissue>
    </source>
</reference>
<comment type="caution">
    <text evidence="1">The sequence shown here is derived from an EMBL/GenBank/DDBJ whole genome shotgun (WGS) entry which is preliminary data.</text>
</comment>
<dbReference type="OrthoDB" id="1726926at2759"/>
<evidence type="ECO:0000313" key="1">
    <source>
        <dbReference type="EMBL" id="PWA36362.1"/>
    </source>
</evidence>
<dbReference type="PANTHER" id="PTHR47594:SF5">
    <property type="entry name" value="PENTACOTRIPEPTIDE-REPEAT REGION OF PRORP DOMAIN-CONTAINING PROTEIN"/>
    <property type="match status" value="1"/>
</dbReference>
<dbReference type="InterPro" id="IPR044190">
    <property type="entry name" value="THA8-like"/>
</dbReference>
<name>A0A2U1KHY2_ARTAN</name>
<keyword evidence="2" id="KW-1185">Reference proteome</keyword>
<dbReference type="GO" id="GO:0000373">
    <property type="term" value="P:Group II intron splicing"/>
    <property type="evidence" value="ECO:0007669"/>
    <property type="project" value="InterPro"/>
</dbReference>
<dbReference type="Gene3D" id="1.25.40.10">
    <property type="entry name" value="Tetratricopeptide repeat domain"/>
    <property type="match status" value="1"/>
</dbReference>
<proteinExistence type="predicted"/>
<dbReference type="GO" id="GO:0009658">
    <property type="term" value="P:chloroplast organization"/>
    <property type="evidence" value="ECO:0007669"/>
    <property type="project" value="InterPro"/>
</dbReference>
<evidence type="ECO:0000313" key="2">
    <source>
        <dbReference type="Proteomes" id="UP000245207"/>
    </source>
</evidence>
<gene>
    <name evidence="1" type="ORF">CTI12_AA600700</name>
</gene>
<dbReference type="InterPro" id="IPR011990">
    <property type="entry name" value="TPR-like_helical_dom_sf"/>
</dbReference>
<dbReference type="AlphaFoldDB" id="A0A2U1KHY2"/>
<organism evidence="1 2">
    <name type="scientific">Artemisia annua</name>
    <name type="common">Sweet wormwood</name>
    <dbReference type="NCBI Taxonomy" id="35608"/>
    <lineage>
        <taxon>Eukaryota</taxon>
        <taxon>Viridiplantae</taxon>
        <taxon>Streptophyta</taxon>
        <taxon>Embryophyta</taxon>
        <taxon>Tracheophyta</taxon>
        <taxon>Spermatophyta</taxon>
        <taxon>Magnoliopsida</taxon>
        <taxon>eudicotyledons</taxon>
        <taxon>Gunneridae</taxon>
        <taxon>Pentapetalae</taxon>
        <taxon>asterids</taxon>
        <taxon>campanulids</taxon>
        <taxon>Asterales</taxon>
        <taxon>Asteraceae</taxon>
        <taxon>Asteroideae</taxon>
        <taxon>Anthemideae</taxon>
        <taxon>Artemisiinae</taxon>
        <taxon>Artemisia</taxon>
    </lineage>
</organism>
<dbReference type="Proteomes" id="UP000245207">
    <property type="component" value="Unassembled WGS sequence"/>
</dbReference>
<sequence length="100" mass="11756">MPLTGAYLKVEMTDKAMETYEIMKPSGCVPYELTLMIMIRNLENARRDDLVDIIKNDCVEYLDSPKKFFEEEQWSHESNYKTTSYSHVLYIQGKMVFSLV</sequence>
<protein>
    <submittedName>
        <fullName evidence="1">Pentatricopeptide repeat protein</fullName>
    </submittedName>
</protein>
<accession>A0A2U1KHY2</accession>
<dbReference type="GO" id="GO:0003723">
    <property type="term" value="F:RNA binding"/>
    <property type="evidence" value="ECO:0007669"/>
    <property type="project" value="InterPro"/>
</dbReference>
<dbReference type="EMBL" id="PKPP01018300">
    <property type="protein sequence ID" value="PWA36362.1"/>
    <property type="molecule type" value="Genomic_DNA"/>
</dbReference>
<dbReference type="PANTHER" id="PTHR47594">
    <property type="entry name" value="PPR CONTAINING PLANT-LIKE PROTEIN"/>
    <property type="match status" value="1"/>
</dbReference>